<organism evidence="1 2">
    <name type="scientific">Cudoniella acicularis</name>
    <dbReference type="NCBI Taxonomy" id="354080"/>
    <lineage>
        <taxon>Eukaryota</taxon>
        <taxon>Fungi</taxon>
        <taxon>Dikarya</taxon>
        <taxon>Ascomycota</taxon>
        <taxon>Pezizomycotina</taxon>
        <taxon>Leotiomycetes</taxon>
        <taxon>Helotiales</taxon>
        <taxon>Tricladiaceae</taxon>
        <taxon>Cudoniella</taxon>
    </lineage>
</organism>
<protein>
    <recommendedName>
        <fullName evidence="3">N-acetylglucosamine-induced protein 1</fullName>
    </recommendedName>
</protein>
<dbReference type="PANTHER" id="PTHR35020">
    <property type="entry name" value="N-ACETYLGLUCOSAMINE-INDUCED PROTEIN 1"/>
    <property type="match status" value="1"/>
</dbReference>
<proteinExistence type="predicted"/>
<dbReference type="PANTHER" id="PTHR35020:SF2">
    <property type="entry name" value="N-ACETYLGLUCOSAMINE-INDUCED PROTEIN 1"/>
    <property type="match status" value="1"/>
</dbReference>
<keyword evidence="2" id="KW-1185">Reference proteome</keyword>
<evidence type="ECO:0008006" key="3">
    <source>
        <dbReference type="Google" id="ProtNLM"/>
    </source>
</evidence>
<evidence type="ECO:0000313" key="2">
    <source>
        <dbReference type="Proteomes" id="UP000566819"/>
    </source>
</evidence>
<reference evidence="1 2" key="1">
    <citation type="submission" date="2020-03" db="EMBL/GenBank/DDBJ databases">
        <title>Draft Genome Sequence of Cudoniella acicularis.</title>
        <authorList>
            <person name="Buettner E."/>
            <person name="Kellner H."/>
        </authorList>
    </citation>
    <scope>NUCLEOTIDE SEQUENCE [LARGE SCALE GENOMIC DNA]</scope>
    <source>
        <strain evidence="1 2">DSM 108380</strain>
    </source>
</reference>
<dbReference type="EMBL" id="JAAMPI010002078">
    <property type="protein sequence ID" value="KAF4619003.1"/>
    <property type="molecule type" value="Genomic_DNA"/>
</dbReference>
<dbReference type="AlphaFoldDB" id="A0A8H4VQV3"/>
<dbReference type="OrthoDB" id="498286at2759"/>
<dbReference type="Pfam" id="PF12239">
    <property type="entry name" value="DUF3605"/>
    <property type="match status" value="1"/>
</dbReference>
<dbReference type="InterPro" id="IPR022036">
    <property type="entry name" value="DUF3605"/>
</dbReference>
<comment type="caution">
    <text evidence="1">The sequence shown here is derived from an EMBL/GenBank/DDBJ whole genome shotgun (WGS) entry which is preliminary data.</text>
</comment>
<sequence>MGENKVVEQGAIEEEHDAPFPLTERDKFALDQKDEDFELHTWDELEEAISTNKLDILTRKPSDLRRYLTWCWKIHREYGSISNYIIQHRLPWGSPPFEYISPIPFAEVDDYKILINDWPYGFTKDITHIVVWSKTPIPTDEETGDLTSESRKILQEFVDRTFVDRLDGSHERVLWFKNWVKLQSVRALEHMHVLVRNASEEDLEHWTGRKLE</sequence>
<accession>A0A8H4VQV3</accession>
<evidence type="ECO:0000313" key="1">
    <source>
        <dbReference type="EMBL" id="KAF4619003.1"/>
    </source>
</evidence>
<dbReference type="GO" id="GO:0005737">
    <property type="term" value="C:cytoplasm"/>
    <property type="evidence" value="ECO:0007669"/>
    <property type="project" value="TreeGrafter"/>
</dbReference>
<dbReference type="GO" id="GO:0006044">
    <property type="term" value="P:N-acetylglucosamine metabolic process"/>
    <property type="evidence" value="ECO:0007669"/>
    <property type="project" value="TreeGrafter"/>
</dbReference>
<gene>
    <name evidence="1" type="ORF">G7Y89_g14845</name>
</gene>
<name>A0A8H4VQV3_9HELO</name>
<dbReference type="Proteomes" id="UP000566819">
    <property type="component" value="Unassembled WGS sequence"/>
</dbReference>